<gene>
    <name evidence="2" type="ORF">CkaCkLH20_10764</name>
</gene>
<reference evidence="2" key="2">
    <citation type="submission" date="2020-11" db="EMBL/GenBank/DDBJ databases">
        <title>Whole genome sequencing of Colletotrichum sp.</title>
        <authorList>
            <person name="Li H."/>
        </authorList>
    </citation>
    <scope>NUCLEOTIDE SEQUENCE</scope>
    <source>
        <strain evidence="2">CkLH20</strain>
    </source>
</reference>
<evidence type="ECO:0000313" key="2">
    <source>
        <dbReference type="EMBL" id="KAF9871830.1"/>
    </source>
</evidence>
<evidence type="ECO:0000256" key="1">
    <source>
        <dbReference type="SAM" id="MobiDB-lite"/>
    </source>
</evidence>
<dbReference type="AlphaFoldDB" id="A0A9P6LGQ8"/>
<proteinExistence type="predicted"/>
<evidence type="ECO:0000313" key="3">
    <source>
        <dbReference type="Proteomes" id="UP000781932"/>
    </source>
</evidence>
<comment type="caution">
    <text evidence="2">The sequence shown here is derived from an EMBL/GenBank/DDBJ whole genome shotgun (WGS) entry which is preliminary data.</text>
</comment>
<sequence length="815" mass="93106">MNTTNNQLEGVSPLPQDGAQSDEVTTNDVEMATDEEMESQDESGSDEENEAEAESGSDDDDDSVEYMDYGSPQFLPLDDAGGLQYGPEMQMLARLIAAGGQFPASSSTSSHQRHVNRDPFNTKWFDIKWSEREDYYVPEADCPWDIPSRPTFMPQSKLGDSRWPADKISARGEELCSVELDTIPSWDLAALYQRMTDLDEVLGHIKDDWPVKRVEISSKRFRVSVIPDNEEGCHLDLARRLLRQHDAIRDIVQERSRPYVKNTRFEDLSFDLYHQIINYCRIMPSKYALGENCGLDLIKSFRLTCKALNEIASPLLIRGVTVHLTTESLERLEYISKHPLLSKGVSHVGLRLDYYVPEFQDPLAFTLASAFHLRSLLEETDYEGEGLLNKVRIGAEFIEGMLDSWIDLAKEYPSQDQEADMDAVKRDWANKFAEVPFLLDAHRAYVDKVKDYEKTLEDDGDFLCRVADAVARMPLCKALTLSDHDTDAYESASWLQKYRPSQILEHGPMLDLLTSPKIWNCMAGWPGQELFPEISQPPVHILSEIFPALGARGVRLRAVDIQVSAPFSLYDLEIEDDEARQDFSKCMTDVLYLTVKIRRPQVPEMYAWVGNETSWPPRDEQELSLVDSFLDALLSTEKLQDLKLNFQSLQEENEHIPGSWYFPSLFKMETRKWPSERKTSLKHVCLSSIGLADFLADGEIDLKDVYMAEGTWTEALDIMRQRHKPRSETETQAEAGGRGVPRFSANVVEVRGAEAETMYNEAYEEWRMAFTNAFRGRGLDPFQAEGMPSPPPDTEWRARRYVNHQRDENPCRAFL</sequence>
<dbReference type="RefSeq" id="XP_038741291.1">
    <property type="nucleotide sequence ID" value="XM_038893478.1"/>
</dbReference>
<keyword evidence="3" id="KW-1185">Reference proteome</keyword>
<name>A0A9P6LGQ8_9PEZI</name>
<dbReference type="EMBL" id="JAATWM020000042">
    <property type="protein sequence ID" value="KAF9871830.1"/>
    <property type="molecule type" value="Genomic_DNA"/>
</dbReference>
<feature type="compositionally biased region" description="Polar residues" evidence="1">
    <location>
        <begin position="18"/>
        <end position="28"/>
    </location>
</feature>
<accession>A0A9P6LGQ8</accession>
<dbReference type="Proteomes" id="UP000781932">
    <property type="component" value="Unassembled WGS sequence"/>
</dbReference>
<organism evidence="2 3">
    <name type="scientific">Colletotrichum karsti</name>
    <dbReference type="NCBI Taxonomy" id="1095194"/>
    <lineage>
        <taxon>Eukaryota</taxon>
        <taxon>Fungi</taxon>
        <taxon>Dikarya</taxon>
        <taxon>Ascomycota</taxon>
        <taxon>Pezizomycotina</taxon>
        <taxon>Sordariomycetes</taxon>
        <taxon>Hypocreomycetidae</taxon>
        <taxon>Glomerellales</taxon>
        <taxon>Glomerellaceae</taxon>
        <taxon>Colletotrichum</taxon>
        <taxon>Colletotrichum boninense species complex</taxon>
    </lineage>
</organism>
<reference evidence="2" key="1">
    <citation type="submission" date="2020-03" db="EMBL/GenBank/DDBJ databases">
        <authorList>
            <person name="He L."/>
        </authorList>
    </citation>
    <scope>NUCLEOTIDE SEQUENCE</scope>
    <source>
        <strain evidence="2">CkLH20</strain>
    </source>
</reference>
<dbReference type="OrthoDB" id="3759773at2759"/>
<feature type="region of interest" description="Disordered" evidence="1">
    <location>
        <begin position="1"/>
        <end position="69"/>
    </location>
</feature>
<feature type="compositionally biased region" description="Acidic residues" evidence="1">
    <location>
        <begin position="31"/>
        <end position="65"/>
    </location>
</feature>
<dbReference type="GeneID" id="62166552"/>
<protein>
    <submittedName>
        <fullName evidence="2">Uncharacterized protein</fullName>
    </submittedName>
</protein>